<dbReference type="NCBIfam" id="TIGR01449">
    <property type="entry name" value="PGP_bact"/>
    <property type="match status" value="1"/>
</dbReference>
<dbReference type="InterPro" id="IPR006439">
    <property type="entry name" value="HAD-SF_hydro_IA"/>
</dbReference>
<keyword evidence="11" id="KW-1185">Reference proteome</keyword>
<organism evidence="10 11">
    <name type="scientific">Ruegeria denitrificans</name>
    <dbReference type="NCBI Taxonomy" id="1715692"/>
    <lineage>
        <taxon>Bacteria</taxon>
        <taxon>Pseudomonadati</taxon>
        <taxon>Pseudomonadota</taxon>
        <taxon>Alphaproteobacteria</taxon>
        <taxon>Rhodobacterales</taxon>
        <taxon>Roseobacteraceae</taxon>
        <taxon>Ruegeria</taxon>
    </lineage>
</organism>
<keyword evidence="7 10" id="KW-0378">Hydrolase</keyword>
<dbReference type="InterPro" id="IPR041492">
    <property type="entry name" value="HAD_2"/>
</dbReference>
<reference evidence="11" key="1">
    <citation type="submission" date="2015-09" db="EMBL/GenBank/DDBJ databases">
        <authorList>
            <person name="Rodrigo-Torres L."/>
            <person name="Arahal D.R."/>
        </authorList>
    </citation>
    <scope>NUCLEOTIDE SEQUENCE [LARGE SCALE GENOMIC DNA]</scope>
    <source>
        <strain evidence="11">CECT 5091</strain>
    </source>
</reference>
<evidence type="ECO:0000256" key="3">
    <source>
        <dbReference type="ARBA" id="ARBA00004818"/>
    </source>
</evidence>
<dbReference type="Pfam" id="PF13419">
    <property type="entry name" value="HAD_2"/>
    <property type="match status" value="1"/>
</dbReference>
<evidence type="ECO:0000256" key="5">
    <source>
        <dbReference type="ARBA" id="ARBA00013078"/>
    </source>
</evidence>
<dbReference type="PANTHER" id="PTHR43434">
    <property type="entry name" value="PHOSPHOGLYCOLATE PHOSPHATASE"/>
    <property type="match status" value="1"/>
</dbReference>
<dbReference type="GO" id="GO:0006281">
    <property type="term" value="P:DNA repair"/>
    <property type="evidence" value="ECO:0007669"/>
    <property type="project" value="TreeGrafter"/>
</dbReference>
<dbReference type="Proteomes" id="UP000051260">
    <property type="component" value="Unassembled WGS sequence"/>
</dbReference>
<protein>
    <recommendedName>
        <fullName evidence="5">phosphoglycolate phosphatase</fullName>
        <ecNumber evidence="5">3.1.3.18</ecNumber>
    </recommendedName>
</protein>
<dbReference type="Gene3D" id="3.40.50.1000">
    <property type="entry name" value="HAD superfamily/HAD-like"/>
    <property type="match status" value="1"/>
</dbReference>
<dbReference type="STRING" id="1715692.RUE5091_03244"/>
<dbReference type="InterPro" id="IPR036412">
    <property type="entry name" value="HAD-like_sf"/>
</dbReference>
<dbReference type="GO" id="GO:0005975">
    <property type="term" value="P:carbohydrate metabolic process"/>
    <property type="evidence" value="ECO:0007669"/>
    <property type="project" value="InterPro"/>
</dbReference>
<evidence type="ECO:0000256" key="4">
    <source>
        <dbReference type="ARBA" id="ARBA00006171"/>
    </source>
</evidence>
<evidence type="ECO:0000256" key="6">
    <source>
        <dbReference type="ARBA" id="ARBA00022723"/>
    </source>
</evidence>
<gene>
    <name evidence="10" type="primary">cbbZC</name>
    <name evidence="10" type="ORF">RUE5091_03244</name>
</gene>
<dbReference type="InterPro" id="IPR037512">
    <property type="entry name" value="PGPase_prok"/>
</dbReference>
<evidence type="ECO:0000313" key="11">
    <source>
        <dbReference type="Proteomes" id="UP000051260"/>
    </source>
</evidence>
<keyword evidence="8" id="KW-0460">Magnesium</keyword>
<evidence type="ECO:0000256" key="2">
    <source>
        <dbReference type="ARBA" id="ARBA00001946"/>
    </source>
</evidence>
<dbReference type="SFLD" id="SFLDS00003">
    <property type="entry name" value="Haloacid_Dehalogenase"/>
    <property type="match status" value="1"/>
</dbReference>
<comment type="similarity">
    <text evidence="4">Belongs to the HAD-like hydrolase superfamily. CbbY/CbbZ/Gph/YieH family.</text>
</comment>
<accession>A0A0P1ILI8</accession>
<proteinExistence type="inferred from homology"/>
<dbReference type="GO" id="GO:0046872">
    <property type="term" value="F:metal ion binding"/>
    <property type="evidence" value="ECO:0007669"/>
    <property type="project" value="UniProtKB-KW"/>
</dbReference>
<dbReference type="GO" id="GO:0005829">
    <property type="term" value="C:cytosol"/>
    <property type="evidence" value="ECO:0007669"/>
    <property type="project" value="TreeGrafter"/>
</dbReference>
<dbReference type="GO" id="GO:0008967">
    <property type="term" value="F:phosphoglycolate phosphatase activity"/>
    <property type="evidence" value="ECO:0007669"/>
    <property type="project" value="UniProtKB-EC"/>
</dbReference>
<dbReference type="PANTHER" id="PTHR43434:SF1">
    <property type="entry name" value="PHOSPHOGLYCOLATE PHOSPHATASE"/>
    <property type="match status" value="1"/>
</dbReference>
<evidence type="ECO:0000256" key="7">
    <source>
        <dbReference type="ARBA" id="ARBA00022801"/>
    </source>
</evidence>
<evidence type="ECO:0000313" key="10">
    <source>
        <dbReference type="EMBL" id="CUK09907.1"/>
    </source>
</evidence>
<dbReference type="SFLD" id="SFLDG01129">
    <property type="entry name" value="C1.5:_HAD__Beta-PGM__Phosphata"/>
    <property type="match status" value="1"/>
</dbReference>
<dbReference type="InterPro" id="IPR023214">
    <property type="entry name" value="HAD_sf"/>
</dbReference>
<keyword evidence="9" id="KW-0119">Carbohydrate metabolism</keyword>
<dbReference type="InterPro" id="IPR050155">
    <property type="entry name" value="HAD-like_hydrolase_sf"/>
</dbReference>
<dbReference type="PRINTS" id="PR00413">
    <property type="entry name" value="HADHALOGNASE"/>
</dbReference>
<evidence type="ECO:0000256" key="9">
    <source>
        <dbReference type="ARBA" id="ARBA00023277"/>
    </source>
</evidence>
<evidence type="ECO:0000256" key="1">
    <source>
        <dbReference type="ARBA" id="ARBA00000830"/>
    </source>
</evidence>
<comment type="pathway">
    <text evidence="3">Organic acid metabolism; glycolate biosynthesis; glycolate from 2-phosphoglycolate: step 1/1.</text>
</comment>
<evidence type="ECO:0000256" key="8">
    <source>
        <dbReference type="ARBA" id="ARBA00022842"/>
    </source>
</evidence>
<keyword evidence="6" id="KW-0479">Metal-binding</keyword>
<dbReference type="EMBL" id="CYUD01000010">
    <property type="protein sequence ID" value="CUK09907.1"/>
    <property type="molecule type" value="Genomic_DNA"/>
</dbReference>
<dbReference type="Gene3D" id="1.10.150.240">
    <property type="entry name" value="Putative phosphatase, domain 2"/>
    <property type="match status" value="1"/>
</dbReference>
<name>A0A0P1ILI8_9RHOB</name>
<comment type="cofactor">
    <cofactor evidence="2">
        <name>Mg(2+)</name>
        <dbReference type="ChEBI" id="CHEBI:18420"/>
    </cofactor>
</comment>
<comment type="catalytic activity">
    <reaction evidence="1">
        <text>2-phosphoglycolate + H2O = glycolate + phosphate</text>
        <dbReference type="Rhea" id="RHEA:14369"/>
        <dbReference type="ChEBI" id="CHEBI:15377"/>
        <dbReference type="ChEBI" id="CHEBI:29805"/>
        <dbReference type="ChEBI" id="CHEBI:43474"/>
        <dbReference type="ChEBI" id="CHEBI:58033"/>
        <dbReference type="EC" id="3.1.3.18"/>
    </reaction>
</comment>
<dbReference type="InterPro" id="IPR023198">
    <property type="entry name" value="PGP-like_dom2"/>
</dbReference>
<dbReference type="AlphaFoldDB" id="A0A0P1ILI8"/>
<sequence length="234" mass="25192">MHDTKAKGQPVTATIMFDLDGTLVDSLPDLAAATNNMLRDTGVRPLSMDQIKQFVGNGLPKLVERVIYHCDLSMGQHADLCQLTLAHYNAASSDRTVVYPGVLQALEHLRDTGCVLGVCTNKPEAPARHVLEAMGLAPYFDAILGGDSLNTRKPDPAHLEASFAAVTPAGPQLFVGDSEVDAETAHRAQVPFLLFTEGYRKSPVADIPHTASYSQSSELPDLVMKVLQSLDQNA</sequence>
<dbReference type="EC" id="3.1.3.18" evidence="5"/>
<dbReference type="SUPFAM" id="SSF56784">
    <property type="entry name" value="HAD-like"/>
    <property type="match status" value="1"/>
</dbReference>